<gene>
    <name evidence="2" type="ORF">B0T26DRAFT_659652</name>
</gene>
<dbReference type="RefSeq" id="XP_060289502.1">
    <property type="nucleotide sequence ID" value="XM_060438970.1"/>
</dbReference>
<sequence length="139" mass="15717">SFSASLAYYSSQHKSRLFDYSETDIHPDDLDDEGVVVAEDGLVYPSVSSPPFSNGAVMLPNTFTMQECVRRYFDEFLDRVEDGEDMETPQIYNIPKELNEALDAFFDKHAVNETVADWLDKHPVKSAVADDAESVWKAK</sequence>
<keyword evidence="3" id="KW-1185">Reference proteome</keyword>
<evidence type="ECO:0000313" key="3">
    <source>
        <dbReference type="Proteomes" id="UP001172101"/>
    </source>
</evidence>
<comment type="caution">
    <text evidence="2">The sequence shown here is derived from an EMBL/GenBank/DDBJ whole genome shotgun (WGS) entry which is preliminary data.</text>
</comment>
<evidence type="ECO:0000259" key="1">
    <source>
        <dbReference type="Pfam" id="PF18648"/>
    </source>
</evidence>
<evidence type="ECO:0000313" key="2">
    <source>
        <dbReference type="EMBL" id="KAK0701838.1"/>
    </source>
</evidence>
<protein>
    <recommendedName>
        <fullName evidence="1">Tse2 ADP-ribosyltransferase toxin domain-containing protein</fullName>
    </recommendedName>
</protein>
<organism evidence="2 3">
    <name type="scientific">Lasiosphaeria miniovina</name>
    <dbReference type="NCBI Taxonomy" id="1954250"/>
    <lineage>
        <taxon>Eukaryota</taxon>
        <taxon>Fungi</taxon>
        <taxon>Dikarya</taxon>
        <taxon>Ascomycota</taxon>
        <taxon>Pezizomycotina</taxon>
        <taxon>Sordariomycetes</taxon>
        <taxon>Sordariomycetidae</taxon>
        <taxon>Sordariales</taxon>
        <taxon>Lasiosphaeriaceae</taxon>
        <taxon>Lasiosphaeria</taxon>
    </lineage>
</organism>
<accession>A0AA40DJ52</accession>
<name>A0AA40DJ52_9PEZI</name>
<proteinExistence type="predicted"/>
<dbReference type="InterPro" id="IPR041018">
    <property type="entry name" value="ADPRTs_Tse2"/>
</dbReference>
<dbReference type="EMBL" id="JAUIRO010000009">
    <property type="protein sequence ID" value="KAK0701838.1"/>
    <property type="molecule type" value="Genomic_DNA"/>
</dbReference>
<dbReference type="Proteomes" id="UP001172101">
    <property type="component" value="Unassembled WGS sequence"/>
</dbReference>
<dbReference type="AlphaFoldDB" id="A0AA40DJ52"/>
<feature type="non-terminal residue" evidence="2">
    <location>
        <position position="139"/>
    </location>
</feature>
<dbReference type="GeneID" id="85322240"/>
<dbReference type="Pfam" id="PF18648">
    <property type="entry name" value="ADPRTs_Tse2"/>
    <property type="match status" value="1"/>
</dbReference>
<reference evidence="2" key="1">
    <citation type="submission" date="2023-06" db="EMBL/GenBank/DDBJ databases">
        <title>Genome-scale phylogeny and comparative genomics of the fungal order Sordariales.</title>
        <authorList>
            <consortium name="Lawrence Berkeley National Laboratory"/>
            <person name="Hensen N."/>
            <person name="Bonometti L."/>
            <person name="Westerberg I."/>
            <person name="Brannstrom I.O."/>
            <person name="Guillou S."/>
            <person name="Cros-Aarteil S."/>
            <person name="Calhoun S."/>
            <person name="Haridas S."/>
            <person name="Kuo A."/>
            <person name="Mondo S."/>
            <person name="Pangilinan J."/>
            <person name="Riley R."/>
            <person name="LaButti K."/>
            <person name="Andreopoulos B."/>
            <person name="Lipzen A."/>
            <person name="Chen C."/>
            <person name="Yanf M."/>
            <person name="Daum C."/>
            <person name="Ng V."/>
            <person name="Clum A."/>
            <person name="Steindorff A."/>
            <person name="Ohm R."/>
            <person name="Martin F."/>
            <person name="Silar P."/>
            <person name="Natvig D."/>
            <person name="Lalanne C."/>
            <person name="Gautier V."/>
            <person name="Ament-velasquez S.L."/>
            <person name="Kruys A."/>
            <person name="Hutchinson M.I."/>
            <person name="Powell A.J."/>
            <person name="Barry K."/>
            <person name="Miller A.N."/>
            <person name="Grigoriev I.V."/>
            <person name="Debuchy R."/>
            <person name="Gladieux P."/>
            <person name="Thoren M.H."/>
            <person name="Johannesson H."/>
        </authorList>
    </citation>
    <scope>NUCLEOTIDE SEQUENCE</scope>
    <source>
        <strain evidence="2">SMH2392-1A</strain>
    </source>
</reference>
<feature type="domain" description="Tse2 ADP-ribosyltransferase toxin" evidence="1">
    <location>
        <begin position="6"/>
        <end position="96"/>
    </location>
</feature>